<dbReference type="Pfam" id="PF03748">
    <property type="entry name" value="FliL"/>
    <property type="match status" value="1"/>
</dbReference>
<evidence type="ECO:0000256" key="8">
    <source>
        <dbReference type="ARBA" id="ARBA00022989"/>
    </source>
</evidence>
<evidence type="ECO:0000256" key="1">
    <source>
        <dbReference type="ARBA" id="ARBA00002254"/>
    </source>
</evidence>
<keyword evidence="10" id="KW-0997">Cell inner membrane</keyword>
<dbReference type="GO" id="GO:0071978">
    <property type="term" value="P:bacterial-type flagellum-dependent swarming motility"/>
    <property type="evidence" value="ECO:0007669"/>
    <property type="project" value="TreeGrafter"/>
</dbReference>
<keyword evidence="11" id="KW-0282">Flagellum</keyword>
<evidence type="ECO:0000256" key="2">
    <source>
        <dbReference type="ARBA" id="ARBA00004162"/>
    </source>
</evidence>
<dbReference type="AlphaFoldDB" id="A0A3L8Q1W3"/>
<keyword evidence="4" id="KW-1003">Cell membrane</keyword>
<evidence type="ECO:0000313" key="11">
    <source>
        <dbReference type="EMBL" id="RLV61631.1"/>
    </source>
</evidence>
<proteinExistence type="inferred from homology"/>
<gene>
    <name evidence="11" type="primary">fliL</name>
    <name evidence="11" type="ORF">D5018_00490</name>
</gene>
<evidence type="ECO:0000256" key="6">
    <source>
        <dbReference type="ARBA" id="ARBA00022692"/>
    </source>
</evidence>
<dbReference type="PANTHER" id="PTHR35091:SF2">
    <property type="entry name" value="FLAGELLAR PROTEIN FLIL"/>
    <property type="match status" value="1"/>
</dbReference>
<accession>A0A3L8Q1W3</accession>
<keyword evidence="5 10" id="KW-0145">Chemotaxis</keyword>
<keyword evidence="6 10" id="KW-0812">Transmembrane</keyword>
<dbReference type="RefSeq" id="WP_121837030.1">
    <property type="nucleotide sequence ID" value="NZ_ML014753.1"/>
</dbReference>
<keyword evidence="9 10" id="KW-0472">Membrane</keyword>
<dbReference type="GO" id="GO:0009425">
    <property type="term" value="C:bacterial-type flagellum basal body"/>
    <property type="evidence" value="ECO:0007669"/>
    <property type="project" value="InterPro"/>
</dbReference>
<comment type="similarity">
    <text evidence="3 10">Belongs to the FliL family.</text>
</comment>
<evidence type="ECO:0000256" key="4">
    <source>
        <dbReference type="ARBA" id="ARBA00022475"/>
    </source>
</evidence>
<name>A0A3L8Q1W3_9GAMM</name>
<reference evidence="11 12" key="1">
    <citation type="submission" date="2018-09" db="EMBL/GenBank/DDBJ databases">
        <title>Phylogeny of the Shewanellaceae, and recommendation for two new genera, Pseudoshewanella and Parashewanella.</title>
        <authorList>
            <person name="Wang G."/>
        </authorList>
    </citation>
    <scope>NUCLEOTIDE SEQUENCE [LARGE SCALE GENOMIC DNA]</scope>
    <source>
        <strain evidence="11 12">C51</strain>
    </source>
</reference>
<feature type="transmembrane region" description="Helical" evidence="10">
    <location>
        <begin position="18"/>
        <end position="39"/>
    </location>
</feature>
<dbReference type="PANTHER" id="PTHR35091">
    <property type="entry name" value="FLAGELLAR PROTEIN FLIL"/>
    <property type="match status" value="1"/>
</dbReference>
<protein>
    <recommendedName>
        <fullName evidence="10">Flagellar protein FliL</fullName>
    </recommendedName>
</protein>
<comment type="caution">
    <text evidence="11">The sequence shown here is derived from an EMBL/GenBank/DDBJ whole genome shotgun (WGS) entry which is preliminary data.</text>
</comment>
<dbReference type="Proteomes" id="UP000281474">
    <property type="component" value="Unassembled WGS sequence"/>
</dbReference>
<keyword evidence="7 10" id="KW-0283">Flagellar rotation</keyword>
<dbReference type="NCBIfam" id="NF004285">
    <property type="entry name" value="PRK05696.1"/>
    <property type="match status" value="1"/>
</dbReference>
<dbReference type="OrthoDB" id="5829285at2"/>
<dbReference type="GO" id="GO:0006935">
    <property type="term" value="P:chemotaxis"/>
    <property type="evidence" value="ECO:0007669"/>
    <property type="project" value="UniProtKB-KW"/>
</dbReference>
<evidence type="ECO:0000256" key="7">
    <source>
        <dbReference type="ARBA" id="ARBA00022779"/>
    </source>
</evidence>
<evidence type="ECO:0000256" key="3">
    <source>
        <dbReference type="ARBA" id="ARBA00008281"/>
    </source>
</evidence>
<keyword evidence="12" id="KW-1185">Reference proteome</keyword>
<dbReference type="EMBL" id="QZEI01000001">
    <property type="protein sequence ID" value="RLV61631.1"/>
    <property type="molecule type" value="Genomic_DNA"/>
</dbReference>
<keyword evidence="8 10" id="KW-1133">Transmembrane helix</keyword>
<evidence type="ECO:0000256" key="5">
    <source>
        <dbReference type="ARBA" id="ARBA00022500"/>
    </source>
</evidence>
<comment type="subcellular location">
    <subcellularLocation>
        <location evidence="10">Cell inner membrane</location>
    </subcellularLocation>
    <subcellularLocation>
        <location evidence="2">Cell membrane</location>
        <topology evidence="2">Single-pass membrane protein</topology>
    </subcellularLocation>
</comment>
<organism evidence="11 12">
    <name type="scientific">Parashewanella curva</name>
    <dbReference type="NCBI Taxonomy" id="2338552"/>
    <lineage>
        <taxon>Bacteria</taxon>
        <taxon>Pseudomonadati</taxon>
        <taxon>Pseudomonadota</taxon>
        <taxon>Gammaproteobacteria</taxon>
        <taxon>Alteromonadales</taxon>
        <taxon>Shewanellaceae</taxon>
        <taxon>Parashewanella</taxon>
    </lineage>
</organism>
<keyword evidence="11" id="KW-0966">Cell projection</keyword>
<evidence type="ECO:0000256" key="9">
    <source>
        <dbReference type="ARBA" id="ARBA00023136"/>
    </source>
</evidence>
<dbReference type="InterPro" id="IPR005503">
    <property type="entry name" value="FliL"/>
</dbReference>
<comment type="function">
    <text evidence="1 10">Controls the rotational direction of flagella during chemotaxis.</text>
</comment>
<dbReference type="GO" id="GO:0005886">
    <property type="term" value="C:plasma membrane"/>
    <property type="evidence" value="ECO:0007669"/>
    <property type="project" value="UniProtKB-SubCell"/>
</dbReference>
<evidence type="ECO:0000256" key="10">
    <source>
        <dbReference type="RuleBase" id="RU364125"/>
    </source>
</evidence>
<sequence>MADEETLTVEEQKKKSPLMLIIAVVVVLLLAGAGAFFFMSGDDNSSESAETTESASSSEQAAPMKQEMASYVPLPRPFLFNLTGTKKAVLVQIKVQLQVRGADVESNVKKHIPLIESALLSTFSGASVQKLSTQSGKDELRQQALLSVQNALMPIMGKHGVEKVLFVGFVMQ</sequence>
<evidence type="ECO:0000313" key="12">
    <source>
        <dbReference type="Proteomes" id="UP000281474"/>
    </source>
</evidence>
<keyword evidence="11" id="KW-0969">Cilium</keyword>